<protein>
    <recommendedName>
        <fullName evidence="3">Lipoprotein</fullName>
    </recommendedName>
</protein>
<reference evidence="1" key="1">
    <citation type="submission" date="2022-09" db="EMBL/GenBank/DDBJ databases">
        <authorList>
            <person name="Zoaiter M."/>
        </authorList>
    </citation>
    <scope>NUCLEOTIDE SEQUENCE</scope>
    <source>
        <strain evidence="1">DSM 19848</strain>
    </source>
</reference>
<proteinExistence type="predicted"/>
<name>A0ABT4DIV7_FUSSI</name>
<accession>A0ABT4DIV7</accession>
<gene>
    <name evidence="1" type="ORF">OCK72_07765</name>
</gene>
<evidence type="ECO:0000313" key="1">
    <source>
        <dbReference type="EMBL" id="MCY7008532.1"/>
    </source>
</evidence>
<evidence type="ECO:0008006" key="3">
    <source>
        <dbReference type="Google" id="ProtNLM"/>
    </source>
</evidence>
<dbReference type="RefSeq" id="WP_029758101.1">
    <property type="nucleotide sequence ID" value="NZ_JAOXXL010000022.1"/>
</dbReference>
<evidence type="ECO:0000313" key="2">
    <source>
        <dbReference type="Proteomes" id="UP001062738"/>
    </source>
</evidence>
<comment type="caution">
    <text evidence="1">The sequence shown here is derived from an EMBL/GenBank/DDBJ whole genome shotgun (WGS) entry which is preliminary data.</text>
</comment>
<dbReference type="EMBL" id="JAOXXL010000022">
    <property type="protein sequence ID" value="MCY7008532.1"/>
    <property type="molecule type" value="Genomic_DNA"/>
</dbReference>
<sequence length="158" mass="18704">MKKIIKVFLLILLGLVFVNCGKESDVGEFIDKEKILSEYKIENEDKTSIEFSDKNENSPIFRIFTIQKILKIDYNNPNRLDKIEEYYLNHNWKTIYKDEKTLIVSYEESDTQDYEYNIETIDNSKTELHITVSVGATRKVLENELFDMLKEAKSFIKK</sequence>
<dbReference type="Proteomes" id="UP001062738">
    <property type="component" value="Unassembled WGS sequence"/>
</dbReference>
<keyword evidence="2" id="KW-1185">Reference proteome</keyword>
<organism evidence="1 2">
    <name type="scientific">Fusobacterium simiae</name>
    <dbReference type="NCBI Taxonomy" id="855"/>
    <lineage>
        <taxon>Bacteria</taxon>
        <taxon>Fusobacteriati</taxon>
        <taxon>Fusobacteriota</taxon>
        <taxon>Fusobacteriia</taxon>
        <taxon>Fusobacteriales</taxon>
        <taxon>Fusobacteriaceae</taxon>
        <taxon>Fusobacterium</taxon>
    </lineage>
</organism>